<dbReference type="SFLD" id="SFLDS00019">
    <property type="entry name" value="Glutathione_Transferase_(cytos"/>
    <property type="match status" value="1"/>
</dbReference>
<feature type="domain" description="GST N-terminal" evidence="9">
    <location>
        <begin position="27"/>
        <end position="105"/>
    </location>
</feature>
<keyword evidence="4" id="KW-0560">Oxidoreductase</keyword>
<accession>A0AAE1M3K4</accession>
<evidence type="ECO:0000256" key="7">
    <source>
        <dbReference type="ARBA" id="ARBA00048353"/>
    </source>
</evidence>
<protein>
    <recommendedName>
        <fullName evidence="5">Glutathione-dependent dehydroascorbate reductase</fullName>
        <ecNumber evidence="3">1.20.4.2</ecNumber>
        <ecNumber evidence="2">1.8.5.1</ecNumber>
    </recommendedName>
    <alternativeName>
        <fullName evidence="6">Monomethylarsonic acid reductase</fullName>
    </alternativeName>
</protein>
<dbReference type="InterPro" id="IPR036282">
    <property type="entry name" value="Glutathione-S-Trfase_C_sf"/>
</dbReference>
<comment type="catalytic activity">
    <reaction evidence="8">
        <text>L-dehydroascorbate + 2 glutathione = glutathione disulfide + L-ascorbate</text>
        <dbReference type="Rhea" id="RHEA:24424"/>
        <dbReference type="ChEBI" id="CHEBI:38290"/>
        <dbReference type="ChEBI" id="CHEBI:57925"/>
        <dbReference type="ChEBI" id="CHEBI:58297"/>
        <dbReference type="ChEBI" id="CHEBI:58539"/>
        <dbReference type="EC" id="1.8.5.1"/>
    </reaction>
</comment>
<evidence type="ECO:0000256" key="8">
    <source>
        <dbReference type="ARBA" id="ARBA00049544"/>
    </source>
</evidence>
<dbReference type="GO" id="GO:0050610">
    <property type="term" value="F:methylarsonate reductase activity"/>
    <property type="evidence" value="ECO:0007669"/>
    <property type="project" value="UniProtKB-EC"/>
</dbReference>
<dbReference type="Gene3D" id="3.40.30.10">
    <property type="entry name" value="Glutaredoxin"/>
    <property type="match status" value="1"/>
</dbReference>
<dbReference type="Pfam" id="PF00043">
    <property type="entry name" value="GST_C"/>
    <property type="match status" value="1"/>
</dbReference>
<dbReference type="PANTHER" id="PTHR31757">
    <property type="entry name" value="SLL0781 PROTEIN"/>
    <property type="match status" value="1"/>
</dbReference>
<evidence type="ECO:0000256" key="6">
    <source>
        <dbReference type="ARBA" id="ARBA00032681"/>
    </source>
</evidence>
<dbReference type="Pfam" id="PF07080">
    <property type="entry name" value="DUF1348"/>
    <property type="match status" value="1"/>
</dbReference>
<dbReference type="PRINTS" id="PR01625">
    <property type="entry name" value="GSTRNSFRASEO"/>
</dbReference>
<feature type="domain" description="GST C-terminal" evidence="10">
    <location>
        <begin position="110"/>
        <end position="243"/>
    </location>
</feature>
<dbReference type="PANTHER" id="PTHR31757:SF0">
    <property type="entry name" value="SLL0781 PROTEIN"/>
    <property type="match status" value="1"/>
</dbReference>
<sequence length="386" mass="45067">MQKAIPKYHPVATSAAAETVKRHKKPANAVFWAGWFCPFTQRSWVVLEELGITYQYKEVNPYLKEASFLEISPKGLTPGLQVNGKPLHDSIIINEFLNEEYGSSKLMPERPYQRAIARLWIEYINKEVVPAFFRLLQAQPSEPEKQASALTDFKNLLSTVSKEFKDPYFFGEQFSLVDTAIAPWAVRDFIVREFRGFVRDEIQGWSAWESSLEARESVVRTTSSLAFTRISMSSQEGRPPYPPFTAETAQKKVKAAQDAWNTRNPDGVKMAYTPDSIWRNRDQFLQGRDAIKEFLTKKWKRENGYRLRKELFAFTENKIAVQFWYEWCDEAGQWWRTYGLEDWTFAENGLMRKRQMSGNDVKISDDERWFKDGVDVNEVDISEKHW</sequence>
<dbReference type="SUPFAM" id="SSF47616">
    <property type="entry name" value="GST C-terminal domain-like"/>
    <property type="match status" value="1"/>
</dbReference>
<keyword evidence="12" id="KW-1185">Reference proteome</keyword>
<dbReference type="InterPro" id="IPR004046">
    <property type="entry name" value="GST_C"/>
</dbReference>
<dbReference type="Gene3D" id="3.10.450.50">
    <property type="match status" value="1"/>
</dbReference>
<comment type="similarity">
    <text evidence="1">Belongs to the GST superfamily.</text>
</comment>
<comment type="catalytic activity">
    <reaction evidence="7">
        <text>methylarsonate + 2 glutathione + H(+) = methylarsonous acid + glutathione disulfide + H2O</text>
        <dbReference type="Rhea" id="RHEA:15969"/>
        <dbReference type="ChEBI" id="CHEBI:15377"/>
        <dbReference type="ChEBI" id="CHEBI:15378"/>
        <dbReference type="ChEBI" id="CHEBI:17826"/>
        <dbReference type="ChEBI" id="CHEBI:33409"/>
        <dbReference type="ChEBI" id="CHEBI:57925"/>
        <dbReference type="ChEBI" id="CHEBI:58297"/>
        <dbReference type="EC" id="1.20.4.2"/>
    </reaction>
</comment>
<gene>
    <name evidence="11" type="ORF">Triagg1_200</name>
</gene>
<evidence type="ECO:0000256" key="3">
    <source>
        <dbReference type="ARBA" id="ARBA00013060"/>
    </source>
</evidence>
<dbReference type="Proteomes" id="UP001273209">
    <property type="component" value="Unassembled WGS sequence"/>
</dbReference>
<evidence type="ECO:0000256" key="1">
    <source>
        <dbReference type="ARBA" id="ARBA00007409"/>
    </source>
</evidence>
<name>A0AAE1M3K4_9HYPO</name>
<dbReference type="InterPro" id="IPR009783">
    <property type="entry name" value="DUF1348"/>
</dbReference>
<evidence type="ECO:0000259" key="10">
    <source>
        <dbReference type="PROSITE" id="PS50405"/>
    </source>
</evidence>
<dbReference type="EC" id="1.20.4.2" evidence="3"/>
<dbReference type="CDD" id="cd00570">
    <property type="entry name" value="GST_N_family"/>
    <property type="match status" value="1"/>
</dbReference>
<dbReference type="AlphaFoldDB" id="A0AAE1M3K4"/>
<dbReference type="PROSITE" id="PS50404">
    <property type="entry name" value="GST_NTER"/>
    <property type="match status" value="1"/>
</dbReference>
<evidence type="ECO:0000256" key="4">
    <source>
        <dbReference type="ARBA" id="ARBA00023002"/>
    </source>
</evidence>
<dbReference type="GO" id="GO:0004364">
    <property type="term" value="F:glutathione transferase activity"/>
    <property type="evidence" value="ECO:0007669"/>
    <property type="project" value="InterPro"/>
</dbReference>
<proteinExistence type="inferred from homology"/>
<dbReference type="GO" id="GO:0045174">
    <property type="term" value="F:glutathione dehydrogenase (ascorbate) activity"/>
    <property type="evidence" value="ECO:0007669"/>
    <property type="project" value="UniProtKB-EC"/>
</dbReference>
<dbReference type="InterPro" id="IPR032710">
    <property type="entry name" value="NTF2-like_dom_sf"/>
</dbReference>
<dbReference type="InterPro" id="IPR004045">
    <property type="entry name" value="Glutathione_S-Trfase_N"/>
</dbReference>
<evidence type="ECO:0000313" key="11">
    <source>
        <dbReference type="EMBL" id="KAK4085210.1"/>
    </source>
</evidence>
<dbReference type="RefSeq" id="XP_062760550.1">
    <property type="nucleotide sequence ID" value="XM_062897008.1"/>
</dbReference>
<dbReference type="EMBL" id="JAWRVG010000001">
    <property type="protein sequence ID" value="KAK4085210.1"/>
    <property type="molecule type" value="Genomic_DNA"/>
</dbReference>
<dbReference type="InterPro" id="IPR005442">
    <property type="entry name" value="GST_omega"/>
</dbReference>
<reference evidence="11" key="1">
    <citation type="submission" date="2023-11" db="EMBL/GenBank/DDBJ databases">
        <title>The genome sequences of three competitors of mushroom-forming fungi.</title>
        <authorList>
            <person name="Beijen E."/>
            <person name="Ohm R.A."/>
        </authorList>
    </citation>
    <scope>NUCLEOTIDE SEQUENCE</scope>
    <source>
        <strain evidence="11">CBS 100526</strain>
    </source>
</reference>
<dbReference type="SUPFAM" id="SSF52833">
    <property type="entry name" value="Thioredoxin-like"/>
    <property type="match status" value="1"/>
</dbReference>
<dbReference type="InterPro" id="IPR010987">
    <property type="entry name" value="Glutathione-S-Trfase_C-like"/>
</dbReference>
<dbReference type="InterPro" id="IPR040079">
    <property type="entry name" value="Glutathione_S-Trfase"/>
</dbReference>
<dbReference type="Pfam" id="PF13409">
    <property type="entry name" value="GST_N_2"/>
    <property type="match status" value="1"/>
</dbReference>
<evidence type="ECO:0000259" key="9">
    <source>
        <dbReference type="PROSITE" id="PS50404"/>
    </source>
</evidence>
<dbReference type="GeneID" id="87916038"/>
<dbReference type="PROSITE" id="PS50405">
    <property type="entry name" value="GST_CTER"/>
    <property type="match status" value="1"/>
</dbReference>
<dbReference type="EC" id="1.8.5.1" evidence="2"/>
<dbReference type="SFLD" id="SFLDG00358">
    <property type="entry name" value="Main_(cytGST)"/>
    <property type="match status" value="1"/>
</dbReference>
<evidence type="ECO:0000256" key="5">
    <source>
        <dbReference type="ARBA" id="ARBA00032186"/>
    </source>
</evidence>
<evidence type="ECO:0000256" key="2">
    <source>
        <dbReference type="ARBA" id="ARBA00012436"/>
    </source>
</evidence>
<dbReference type="SUPFAM" id="SSF54427">
    <property type="entry name" value="NTF2-like"/>
    <property type="match status" value="1"/>
</dbReference>
<evidence type="ECO:0000313" key="12">
    <source>
        <dbReference type="Proteomes" id="UP001273209"/>
    </source>
</evidence>
<comment type="caution">
    <text evidence="11">The sequence shown here is derived from an EMBL/GenBank/DDBJ whole genome shotgun (WGS) entry which is preliminary data.</text>
</comment>
<dbReference type="InterPro" id="IPR036249">
    <property type="entry name" value="Thioredoxin-like_sf"/>
</dbReference>
<dbReference type="Gene3D" id="1.20.1050.10">
    <property type="match status" value="1"/>
</dbReference>
<organism evidence="11 12">
    <name type="scientific">Trichoderma aggressivum f. europaeum</name>
    <dbReference type="NCBI Taxonomy" id="173218"/>
    <lineage>
        <taxon>Eukaryota</taxon>
        <taxon>Fungi</taxon>
        <taxon>Dikarya</taxon>
        <taxon>Ascomycota</taxon>
        <taxon>Pezizomycotina</taxon>
        <taxon>Sordariomycetes</taxon>
        <taxon>Hypocreomycetidae</taxon>
        <taxon>Hypocreales</taxon>
        <taxon>Hypocreaceae</taxon>
        <taxon>Trichoderma</taxon>
    </lineage>
</organism>
<dbReference type="GO" id="GO:0005737">
    <property type="term" value="C:cytoplasm"/>
    <property type="evidence" value="ECO:0007669"/>
    <property type="project" value="InterPro"/>
</dbReference>